<name>A0A0G3HE15_9CORY</name>
<keyword evidence="2" id="KW-1185">Reference proteome</keyword>
<dbReference type="AlphaFoldDB" id="A0A0G3HE15"/>
<dbReference type="GO" id="GO:0003677">
    <property type="term" value="F:DNA binding"/>
    <property type="evidence" value="ECO:0007669"/>
    <property type="project" value="InterPro"/>
</dbReference>
<dbReference type="KEGG" id="cted:CTEST_09810"/>
<dbReference type="Pfam" id="PF02452">
    <property type="entry name" value="PemK_toxin"/>
    <property type="match status" value="1"/>
</dbReference>
<reference evidence="2" key="2">
    <citation type="submission" date="2015-05" db="EMBL/GenBank/DDBJ databases">
        <title>Complete genome sequence of Corynebacterium testudinoris DSM 44614, recovered from necrotic lesions in the mouth of a tortoise.</title>
        <authorList>
            <person name="Ruckert C."/>
            <person name="Albersmeier A."/>
            <person name="Winkler A."/>
            <person name="Tauch A."/>
        </authorList>
    </citation>
    <scope>NUCLEOTIDE SEQUENCE [LARGE SCALE GENOMIC DNA]</scope>
    <source>
        <strain evidence="2">DSM 44614</strain>
    </source>
</reference>
<accession>A0A0G3HE15</accession>
<sequence>MIHQFFRTAPLMNDAVSGTPATQDETPKRFSGLRDRLRLMLTGSTSSPLEAGLARINDRLGLQTDNQSEAVRATAARIRVEATDRITRNIYYAPDMDGQAEPGEVVWVWAPSDGPDNPPRERAMLVISRDRHVILGLLISPNPEHDREESWIDIGAGEWDSSGRQCWVRLDRVLEVSELGIRRQGALFPPRRFERIANRLRTHYHWG</sequence>
<dbReference type="STRING" id="136857.CTEST_09810"/>
<evidence type="ECO:0000313" key="1">
    <source>
        <dbReference type="EMBL" id="AKK09387.1"/>
    </source>
</evidence>
<reference evidence="1 2" key="1">
    <citation type="journal article" date="2015" name="Genome Announc.">
        <title>Complete Genome Sequence of the Type Strain Corynebacterium testudinoris DSM 44614, Recovered from Necrotic Lesions in the Mouth of a Tortoise.</title>
        <authorList>
            <person name="Ruckert C."/>
            <person name="Kriete M."/>
            <person name="Jaenicke S."/>
            <person name="Winkler A."/>
            <person name="Tauch A."/>
        </authorList>
    </citation>
    <scope>NUCLEOTIDE SEQUENCE [LARGE SCALE GENOMIC DNA]</scope>
    <source>
        <strain evidence="1 2">DSM 44614</strain>
    </source>
</reference>
<organism evidence="1 2">
    <name type="scientific">Corynebacterium testudinoris</name>
    <dbReference type="NCBI Taxonomy" id="136857"/>
    <lineage>
        <taxon>Bacteria</taxon>
        <taxon>Bacillati</taxon>
        <taxon>Actinomycetota</taxon>
        <taxon>Actinomycetes</taxon>
        <taxon>Mycobacteriales</taxon>
        <taxon>Corynebacteriaceae</taxon>
        <taxon>Corynebacterium</taxon>
    </lineage>
</organism>
<proteinExistence type="predicted"/>
<protein>
    <submittedName>
        <fullName evidence="1">PemK-like protein</fullName>
    </submittedName>
</protein>
<dbReference type="SUPFAM" id="SSF50118">
    <property type="entry name" value="Cell growth inhibitor/plasmid maintenance toxic component"/>
    <property type="match status" value="1"/>
</dbReference>
<dbReference type="Proteomes" id="UP000035540">
    <property type="component" value="Chromosome"/>
</dbReference>
<dbReference type="EMBL" id="CP011545">
    <property type="protein sequence ID" value="AKK09387.1"/>
    <property type="molecule type" value="Genomic_DNA"/>
</dbReference>
<evidence type="ECO:0000313" key="2">
    <source>
        <dbReference type="Proteomes" id="UP000035540"/>
    </source>
</evidence>
<gene>
    <name evidence="1" type="ORF">CTEST_09810</name>
</gene>
<dbReference type="PATRIC" id="fig|136857.5.peg.1947"/>
<dbReference type="InterPro" id="IPR003477">
    <property type="entry name" value="PemK-like"/>
</dbReference>